<dbReference type="RefSeq" id="XP_002425440.1">
    <property type="nucleotide sequence ID" value="XM_002425395.1"/>
</dbReference>
<dbReference type="GO" id="GO:0007030">
    <property type="term" value="P:Golgi organization"/>
    <property type="evidence" value="ECO:0007669"/>
    <property type="project" value="TreeGrafter"/>
</dbReference>
<dbReference type="GO" id="GO:0009306">
    <property type="term" value="P:protein secretion"/>
    <property type="evidence" value="ECO:0007669"/>
    <property type="project" value="TreeGrafter"/>
</dbReference>
<dbReference type="EMBL" id="AAZO01002326">
    <property type="status" value="NOT_ANNOTATED_CDS"/>
    <property type="molecule type" value="Genomic_DNA"/>
</dbReference>
<proteinExistence type="predicted"/>
<gene>
    <name evidence="2" type="primary">8238485</name>
    <name evidence="1" type="ORF">Phum_PHUM200850</name>
</gene>
<dbReference type="FunCoup" id="E0VH46">
    <property type="interactions" value="647"/>
</dbReference>
<dbReference type="AlphaFoldDB" id="E0VH46"/>
<dbReference type="EnsemblMetazoa" id="PHUM200850-RA">
    <property type="protein sequence ID" value="PHUM200850-PA"/>
    <property type="gene ID" value="PHUM200850"/>
</dbReference>
<dbReference type="OMA" id="FAWRPGH"/>
<dbReference type="HOGENOM" id="CLU_047037_3_0_1"/>
<dbReference type="Pfam" id="PF05742">
    <property type="entry name" value="TANGO2"/>
    <property type="match status" value="1"/>
</dbReference>
<accession>E0VH46</accession>
<reference evidence="2" key="3">
    <citation type="submission" date="2020-05" db="UniProtKB">
        <authorList>
            <consortium name="EnsemblMetazoa"/>
        </authorList>
    </citation>
    <scope>IDENTIFICATION</scope>
    <source>
        <strain evidence="2">USDA</strain>
    </source>
</reference>
<keyword evidence="3" id="KW-1185">Reference proteome</keyword>
<evidence type="ECO:0000313" key="2">
    <source>
        <dbReference type="EnsemblMetazoa" id="PHUM200850-PA"/>
    </source>
</evidence>
<dbReference type="PANTHER" id="PTHR17985:SF8">
    <property type="entry name" value="TRANSPORT AND GOLGI ORGANIZATION PROTEIN 2 HOMOLOG"/>
    <property type="match status" value="1"/>
</dbReference>
<sequence>MCILFIKFLKSAKIGEFKFILATNRDEFFKRPGKPAHFWEEDGNIFGGRDMTENKSGGTWLAVSKKGKIGVLLNVSQKSNPDKLGRGFLVANLLKTPLTTKEYMEILKIEKELYNTYHLVSAEFSPQGNLLHYSNGKSNENVITEIDSEVFALSNSSMDSPFQKVIKGKQIFNDICSKYKTIKDKDKLISELLTFLKWDEKHYPDTVIDSFSHIPEKIKPNYSAIFVKIPTSYYGTRTHTIILVDWENKVEFHEWTLEEPILSQNDSKWIETHEKFSFEL</sequence>
<name>E0VH46_PEDHC</name>
<dbReference type="OrthoDB" id="191601at2759"/>
<evidence type="ECO:0000313" key="1">
    <source>
        <dbReference type="EMBL" id="EEB12702.1"/>
    </source>
</evidence>
<dbReference type="InParanoid" id="E0VH46"/>
<dbReference type="EMBL" id="DS235158">
    <property type="protein sequence ID" value="EEB12702.1"/>
    <property type="molecule type" value="Genomic_DNA"/>
</dbReference>
<reference evidence="1" key="2">
    <citation type="submission" date="2007-04" db="EMBL/GenBank/DDBJ databases">
        <title>The genome of the human body louse.</title>
        <authorList>
            <consortium name="The Human Body Louse Genome Consortium"/>
            <person name="Kirkness E."/>
            <person name="Walenz B."/>
            <person name="Hass B."/>
            <person name="Bruggner R."/>
            <person name="Strausberg R."/>
        </authorList>
    </citation>
    <scope>NUCLEOTIDE SEQUENCE</scope>
    <source>
        <strain evidence="1">USDA</strain>
    </source>
</reference>
<dbReference type="InterPro" id="IPR008551">
    <property type="entry name" value="TANGO2"/>
</dbReference>
<organism>
    <name type="scientific">Pediculus humanus subsp. corporis</name>
    <name type="common">Body louse</name>
    <dbReference type="NCBI Taxonomy" id="121224"/>
    <lineage>
        <taxon>Eukaryota</taxon>
        <taxon>Metazoa</taxon>
        <taxon>Ecdysozoa</taxon>
        <taxon>Arthropoda</taxon>
        <taxon>Hexapoda</taxon>
        <taxon>Insecta</taxon>
        <taxon>Pterygota</taxon>
        <taxon>Neoptera</taxon>
        <taxon>Paraneoptera</taxon>
        <taxon>Psocodea</taxon>
        <taxon>Troctomorpha</taxon>
        <taxon>Phthiraptera</taxon>
        <taxon>Anoplura</taxon>
        <taxon>Pediculidae</taxon>
        <taxon>Pediculus</taxon>
    </lineage>
</organism>
<dbReference type="eggNOG" id="KOG2342">
    <property type="taxonomic scope" value="Eukaryota"/>
</dbReference>
<dbReference type="STRING" id="121224.E0VH46"/>
<dbReference type="GO" id="GO:0005794">
    <property type="term" value="C:Golgi apparatus"/>
    <property type="evidence" value="ECO:0007669"/>
    <property type="project" value="TreeGrafter"/>
</dbReference>
<dbReference type="PANTHER" id="PTHR17985">
    <property type="entry name" value="SER/THR-RICH PROTEIN T10 IN DGCR REGION"/>
    <property type="match status" value="1"/>
</dbReference>
<reference evidence="1" key="1">
    <citation type="submission" date="2007-04" db="EMBL/GenBank/DDBJ databases">
        <title>Annotation of Pediculus humanus corporis strain USDA.</title>
        <authorList>
            <person name="Kirkness E."/>
            <person name="Hannick L."/>
            <person name="Hass B."/>
            <person name="Bruggner R."/>
            <person name="Lawson D."/>
            <person name="Bidwell S."/>
            <person name="Joardar V."/>
            <person name="Caler E."/>
            <person name="Walenz B."/>
            <person name="Inman J."/>
            <person name="Schobel S."/>
            <person name="Galinsky K."/>
            <person name="Amedeo P."/>
            <person name="Strausberg R."/>
        </authorList>
    </citation>
    <scope>NUCLEOTIDE SEQUENCE</scope>
    <source>
        <strain evidence="1">USDA</strain>
    </source>
</reference>
<dbReference type="Proteomes" id="UP000009046">
    <property type="component" value="Unassembled WGS sequence"/>
</dbReference>
<evidence type="ECO:0000313" key="3">
    <source>
        <dbReference type="Proteomes" id="UP000009046"/>
    </source>
</evidence>
<dbReference type="VEuPathDB" id="VectorBase:PHUM200850"/>
<dbReference type="KEGG" id="phu:Phum_PHUM200850"/>
<protein>
    <submittedName>
        <fullName evidence="1">Ser/Thr-rich protein T10 in DGCR region, putative</fullName>
    </submittedName>
</protein>
<dbReference type="GeneID" id="8238485"/>
<dbReference type="CTD" id="8238485"/>